<dbReference type="SUPFAM" id="SSF54106">
    <property type="entry name" value="LysM domain"/>
    <property type="match status" value="1"/>
</dbReference>
<dbReference type="RefSeq" id="WP_109306008.1">
    <property type="nucleotide sequence ID" value="NZ_BJUF01000033.1"/>
</dbReference>
<dbReference type="SMART" id="SM00257">
    <property type="entry name" value="LysM"/>
    <property type="match status" value="1"/>
</dbReference>
<dbReference type="PROSITE" id="PS51782">
    <property type="entry name" value="LYSM"/>
    <property type="match status" value="1"/>
</dbReference>
<proteinExistence type="predicted"/>
<dbReference type="EMBL" id="QFVR01000009">
    <property type="protein sequence ID" value="PWI25379.1"/>
    <property type="molecule type" value="Genomic_DNA"/>
</dbReference>
<feature type="signal peptide" evidence="1">
    <location>
        <begin position="1"/>
        <end position="25"/>
    </location>
</feature>
<dbReference type="AlphaFoldDB" id="A0A2U3ALJ9"/>
<reference evidence="3 4" key="1">
    <citation type="submission" date="2018-05" db="EMBL/GenBank/DDBJ databases">
        <title>Kurthia sibirica genome sequence.</title>
        <authorList>
            <person name="Maclea K.S."/>
            <person name="Goen A.E."/>
        </authorList>
    </citation>
    <scope>NUCLEOTIDE SEQUENCE [LARGE SCALE GENOMIC DNA]</scope>
    <source>
        <strain evidence="3 4">ATCC 49154</strain>
    </source>
</reference>
<dbReference type="OrthoDB" id="117366at2"/>
<dbReference type="InterPro" id="IPR036779">
    <property type="entry name" value="LysM_dom_sf"/>
</dbReference>
<dbReference type="Proteomes" id="UP000245938">
    <property type="component" value="Unassembled WGS sequence"/>
</dbReference>
<dbReference type="Pfam" id="PF01476">
    <property type="entry name" value="LysM"/>
    <property type="match status" value="1"/>
</dbReference>
<sequence length="175" mass="19383">MKKQCIALMATIALAASTFTTSASAKTVEIKTGDTLSTLAQQHNTTVDHLKELNDLTSNLIFAGDLLEVGDRSKLPTKQGYNDQSIVKQQTVKPQTVSVNKDSSAKAWIAQKESSNNYSAVSATGKYIGKYQLDRSYLNGDHSPENQERVADKYVKERYGSWENAKAAWLKQGWY</sequence>
<evidence type="ECO:0000313" key="3">
    <source>
        <dbReference type="EMBL" id="PWI25379.1"/>
    </source>
</evidence>
<gene>
    <name evidence="3" type="ORF">DEX24_08555</name>
</gene>
<accession>A0A2U3ALJ9</accession>
<organism evidence="3 4">
    <name type="scientific">Kurthia sibirica</name>
    <dbReference type="NCBI Taxonomy" id="202750"/>
    <lineage>
        <taxon>Bacteria</taxon>
        <taxon>Bacillati</taxon>
        <taxon>Bacillota</taxon>
        <taxon>Bacilli</taxon>
        <taxon>Bacillales</taxon>
        <taxon>Caryophanaceae</taxon>
        <taxon>Kurthia</taxon>
    </lineage>
</organism>
<evidence type="ECO:0000256" key="1">
    <source>
        <dbReference type="SAM" id="SignalP"/>
    </source>
</evidence>
<name>A0A2U3ALJ9_9BACL</name>
<evidence type="ECO:0000259" key="2">
    <source>
        <dbReference type="PROSITE" id="PS51782"/>
    </source>
</evidence>
<feature type="domain" description="LysM" evidence="2">
    <location>
        <begin position="26"/>
        <end position="69"/>
    </location>
</feature>
<keyword evidence="1" id="KW-0732">Signal</keyword>
<keyword evidence="4" id="KW-1185">Reference proteome</keyword>
<comment type="caution">
    <text evidence="3">The sequence shown here is derived from an EMBL/GenBank/DDBJ whole genome shotgun (WGS) entry which is preliminary data.</text>
</comment>
<dbReference type="InterPro" id="IPR018392">
    <property type="entry name" value="LysM"/>
</dbReference>
<feature type="chain" id="PRO_5015440630" evidence="1">
    <location>
        <begin position="26"/>
        <end position="175"/>
    </location>
</feature>
<evidence type="ECO:0000313" key="4">
    <source>
        <dbReference type="Proteomes" id="UP000245938"/>
    </source>
</evidence>
<dbReference type="Gene3D" id="3.10.350.10">
    <property type="entry name" value="LysM domain"/>
    <property type="match status" value="1"/>
</dbReference>
<protein>
    <submittedName>
        <fullName evidence="3">Peptidoglycan-binding protein LysM</fullName>
    </submittedName>
</protein>